<evidence type="ECO:0000313" key="3">
    <source>
        <dbReference type="EMBL" id="QBZ60998.1"/>
    </source>
</evidence>
<feature type="coiled-coil region" evidence="1">
    <location>
        <begin position="1778"/>
        <end position="1854"/>
    </location>
</feature>
<dbReference type="Proteomes" id="UP000294847">
    <property type="component" value="Chromosome 4"/>
</dbReference>
<protein>
    <submittedName>
        <fullName evidence="3">Uncharacterized protein</fullName>
    </submittedName>
</protein>
<name>A0A4V1C6T4_PYROR</name>
<feature type="region of interest" description="Disordered" evidence="2">
    <location>
        <begin position="226"/>
        <end position="251"/>
    </location>
</feature>
<feature type="compositionally biased region" description="Polar residues" evidence="2">
    <location>
        <begin position="2072"/>
        <end position="2087"/>
    </location>
</feature>
<reference evidence="3 4" key="1">
    <citation type="journal article" date="2019" name="Mol. Biol. Evol.">
        <title>Blast fungal genomes show frequent chromosomal changes, gene gains and losses, and effector gene turnover.</title>
        <authorList>
            <person name="Gomez Luciano L.B."/>
            <person name="Jason Tsai I."/>
            <person name="Chuma I."/>
            <person name="Tosa Y."/>
            <person name="Chen Y.H."/>
            <person name="Li J.Y."/>
            <person name="Li M.Y."/>
            <person name="Jade Lu M.Y."/>
            <person name="Nakayashiki H."/>
            <person name="Li W.H."/>
        </authorList>
    </citation>
    <scope>NUCLEOTIDE SEQUENCE [LARGE SCALE GENOMIC DNA]</scope>
    <source>
        <strain evidence="3">MZ5-1-6</strain>
    </source>
</reference>
<evidence type="ECO:0000256" key="2">
    <source>
        <dbReference type="SAM" id="MobiDB-lite"/>
    </source>
</evidence>
<feature type="compositionally biased region" description="Basic and acidic residues" evidence="2">
    <location>
        <begin position="159"/>
        <end position="170"/>
    </location>
</feature>
<dbReference type="PANTHER" id="PTHR45615:SF80">
    <property type="entry name" value="GRIP DOMAIN-CONTAINING PROTEIN"/>
    <property type="match status" value="1"/>
</dbReference>
<sequence length="2137" mass="233574">MPPIERDAPSQVYGSLRHQHSGSLPDNSRALVPMWDSSDPERAPPPLPLNPNPQSPGLGSPSKPGTSAAIQSAHAALTEKARENSLNPGPGSKRKSEVSPERSSLIKTTPVHRRMQSLQPSTVREFGLLLENGTGGRDSISSTPQSMEKFPRPGTPKDPFSDFKSPEDSSRQNALALSPGPSLTPIVRPIARRSTQSILGENTPPQSATMLALQNMSTPTREKTARELPVPQPAPAAARELPETPLSNKTNNSNALVRQQSQPSVAIDSLSQQIISLTNIATSLQKEMAQLSRRSRDNATDLLSLKEATNTRDEDIRKSLRDLVSNTQEISKSTLRDAYGGNLLLDNKPHSAPSISAKSVRPFSLPRIPSPNSFSASLDGDRMSTPSLCGSDGPATMGLLEKIVRDMGTKDGQNLLVARLSELAEKMSGMATAAKVEELLRLVKTSQDQSIVFSGGNGKGNGNGNWNPPPGRPRNFSFDEDPSPAARELEFGRSGFPPPGARALPDPGFRASSAPPAGEAEIITEDVIRSIRAVKDSVAQGGGLTAEVKALVRELRGEVLGMGREIGRRLEEVQTKKPNRDESVTRIDMAKIIDDGLEEMKQHMNQLMREHRRQSTAASRGPVVDYSEIYNSMRSALKDSQAMNKPRKDEMTKDDVMQAIQEAWETYKPDIQVQQIGLERDEVLDCLQEGLREYAPQNEVVPGATREEVFQAVVEGLKHFTPPHVEPQTSLSRDEILGAVRECLEEFEFPVAPSAMGAELSKKDMVDAVREGLEGIEFPQQDNSLIQRGIDNEEIQDRIREIMQVMREEFHAVSEEAKQNVAANGRDTEQVLDATKDGFEKLRIDMESYLDRASGAAGQEDFLEGLVRTLDLFREEISDLVSKSSNSSREVLQSEIENLRETVNSSLVPMSAISTNNGGSNNKEVLEALQDGIGSLRNEMANRPIAGTNEVLDALQEGLEDLKACIEKMANKPSDLTANDEILDALKSGLDGVKSEIGTMRDTSNDKAVAMIGDNSSAIVPVDVLRQDDIKNLEGLISQLRTKVDGIETSTVSVTPAAIVPADVLRQDDIKTLEGLITQLGAKVDGIETNAAPVTAAASISKEDVASKDDLSGIVSMLEKLQESVSNMPASGREPAATDAATREDVVAIETILRNAKSRLDDLMDGEQAVRKDHIDALETIVLESKETLAGLTAKLDGSLEGISRQQDLKEIESLIAQVANEFEEMRDRHDKQLADPERVTKTDVGALEAVCLDVKSAVDQMVKADLAALPNKEDLQKLENLLNDLKEKVSGDAEATAKAFDDRQAETVGVNENVKEVKAFLEEFQTSVKEKLEEGKIGVDSLTKLLEDIGETAGKSAGVSDDLKVMFEAVKIEFEESRAGVVGAKLEADESFKQTTDTLSAKIDEKIGELLSKYETFQAEMEERAKNGEARDLGLEEAVIGTKAVADELKTLIDTLGATVTDSLEKMEEASKTVFSRVEDLVNKTDENQADAKVEHQLTRDEIKQAYGAVEGFLADKVCEYQPQILENIKNVLLVVSEHFEHSKSSTETIQEKIVESKPELPMLPPIEKYDDTQVIERLDKLSERYDAATLMEKLQTLNEKCDDTQVIERLDKLSERYDGDGAALMAKLDALNEKCDDTQVMERLDKLSEKYDCAALMTKLETLDEKYDGTLIVHEKIDSLTSKCEEGALNNGEKIDKLSEKVSDENTAVREKLDKLVDHTETADKAFNKLDTLEKVHQQVLQTAAEVSAFVAAQTLRISDEHDDREKTLQETTLAIERGTAQKEALDEDITRLRKEQEELRLSVQKLREEQEELARQRTRLTADVASLETAVTLRREELREVEDRAQGLERRILEGVMDHSRVMLMAKAGGFTKGRDAMSRKRVSSTRQKNVNPDATGAVDGRPVGAEQKQDSKKMRTVPINMAMSAAAANRNGLAPPNPGPQARRIVSLSQINHNVPAGGFKRSQSVRQPGRPGMRKSSWAGGRESTPVPAIPKGYGDVNSDDKENSVPRRVSEDGQEGDAFVQPTPHEAAMAMVLADQITPPATELDLDLDQDDDAASQHSEADTLRRTSMGTSVITAESSAAGTYDGSGSDRDNEDYDSDLDDASSQWTESQVGVTPSDVSGAGSDVVLYET</sequence>
<dbReference type="EMBL" id="CP034207">
    <property type="protein sequence ID" value="QBZ60998.1"/>
    <property type="molecule type" value="Genomic_DNA"/>
</dbReference>
<proteinExistence type="predicted"/>
<feature type="region of interest" description="Disordered" evidence="2">
    <location>
        <begin position="453"/>
        <end position="517"/>
    </location>
</feature>
<evidence type="ECO:0000313" key="4">
    <source>
        <dbReference type="Proteomes" id="UP000294847"/>
    </source>
</evidence>
<organism evidence="3 4">
    <name type="scientific">Pyricularia oryzae</name>
    <name type="common">Rice blast fungus</name>
    <name type="synonym">Magnaporthe oryzae</name>
    <dbReference type="NCBI Taxonomy" id="318829"/>
    <lineage>
        <taxon>Eukaryota</taxon>
        <taxon>Fungi</taxon>
        <taxon>Dikarya</taxon>
        <taxon>Ascomycota</taxon>
        <taxon>Pezizomycotina</taxon>
        <taxon>Sordariomycetes</taxon>
        <taxon>Sordariomycetidae</taxon>
        <taxon>Magnaporthales</taxon>
        <taxon>Pyriculariaceae</taxon>
        <taxon>Pyricularia</taxon>
    </lineage>
</organism>
<feature type="compositionally biased region" description="Acidic residues" evidence="2">
    <location>
        <begin position="2098"/>
        <end position="2108"/>
    </location>
</feature>
<feature type="coiled-coil region" evidence="1">
    <location>
        <begin position="267"/>
        <end position="294"/>
    </location>
</feature>
<feature type="region of interest" description="Disordered" evidence="2">
    <location>
        <begin position="1"/>
        <end position="186"/>
    </location>
</feature>
<feature type="compositionally biased region" description="Polar residues" evidence="2">
    <location>
        <begin position="2109"/>
        <end position="2124"/>
    </location>
</feature>
<accession>A0A4V1C6T4</accession>
<feature type="region of interest" description="Disordered" evidence="2">
    <location>
        <begin position="1876"/>
        <end position="1917"/>
    </location>
</feature>
<dbReference type="PANTHER" id="PTHR45615">
    <property type="entry name" value="MYOSIN HEAVY CHAIN, NON-MUSCLE"/>
    <property type="match status" value="1"/>
</dbReference>
<feature type="compositionally biased region" description="Basic and acidic residues" evidence="2">
    <location>
        <begin position="2004"/>
        <end position="2017"/>
    </location>
</feature>
<feature type="region of interest" description="Disordered" evidence="2">
    <location>
        <begin position="1959"/>
        <end position="2025"/>
    </location>
</feature>
<keyword evidence="1" id="KW-0175">Coiled coil</keyword>
<feature type="compositionally biased region" description="Pro residues" evidence="2">
    <location>
        <begin position="43"/>
        <end position="54"/>
    </location>
</feature>
<gene>
    <name evidence="3" type="ORF">PoMZ_07944</name>
</gene>
<feature type="region of interest" description="Disordered" evidence="2">
    <location>
        <begin position="2055"/>
        <end position="2137"/>
    </location>
</feature>
<evidence type="ECO:0000256" key="1">
    <source>
        <dbReference type="SAM" id="Coils"/>
    </source>
</evidence>